<dbReference type="PRINTS" id="PR00400">
    <property type="entry name" value="TETREPRESSOR"/>
</dbReference>
<dbReference type="RefSeq" id="WP_378139433.1">
    <property type="nucleotide sequence ID" value="NZ_JBHSMI010000067.1"/>
</dbReference>
<keyword evidence="2" id="KW-0805">Transcription regulation</keyword>
<feature type="DNA-binding region" description="H-T-H motif" evidence="5">
    <location>
        <begin position="51"/>
        <end position="70"/>
    </location>
</feature>
<keyword evidence="3 5" id="KW-0238">DNA-binding</keyword>
<dbReference type="PANTHER" id="PTHR30055">
    <property type="entry name" value="HTH-TYPE TRANSCRIPTIONAL REGULATOR RUTR"/>
    <property type="match status" value="1"/>
</dbReference>
<feature type="domain" description="HTH tetR-type" evidence="6">
    <location>
        <begin position="28"/>
        <end position="88"/>
    </location>
</feature>
<evidence type="ECO:0000313" key="8">
    <source>
        <dbReference type="Proteomes" id="UP001596113"/>
    </source>
</evidence>
<dbReference type="Pfam" id="PF00440">
    <property type="entry name" value="TetR_N"/>
    <property type="match status" value="1"/>
</dbReference>
<keyword evidence="8" id="KW-1185">Reference proteome</keyword>
<evidence type="ECO:0000256" key="5">
    <source>
        <dbReference type="PROSITE-ProRule" id="PRU00335"/>
    </source>
</evidence>
<dbReference type="InterPro" id="IPR003012">
    <property type="entry name" value="Tet_transcr_reg_TetR"/>
</dbReference>
<dbReference type="PANTHER" id="PTHR30055:SF151">
    <property type="entry name" value="TRANSCRIPTIONAL REGULATORY PROTEIN"/>
    <property type="match status" value="1"/>
</dbReference>
<evidence type="ECO:0000256" key="1">
    <source>
        <dbReference type="ARBA" id="ARBA00022491"/>
    </source>
</evidence>
<accession>A0ABW0I3M1</accession>
<dbReference type="EMBL" id="JBHSMI010000067">
    <property type="protein sequence ID" value="MFC5407087.1"/>
    <property type="molecule type" value="Genomic_DNA"/>
</dbReference>
<dbReference type="InterPro" id="IPR036271">
    <property type="entry name" value="Tet_transcr_reg_TetR-rel_C_sf"/>
</dbReference>
<dbReference type="Proteomes" id="UP001596113">
    <property type="component" value="Unassembled WGS sequence"/>
</dbReference>
<dbReference type="Gene3D" id="1.10.357.10">
    <property type="entry name" value="Tetracycline Repressor, domain 2"/>
    <property type="match status" value="1"/>
</dbReference>
<comment type="caution">
    <text evidence="7">The sequence shown here is derived from an EMBL/GenBank/DDBJ whole genome shotgun (WGS) entry which is preliminary data.</text>
</comment>
<keyword evidence="4" id="KW-0804">Transcription</keyword>
<proteinExistence type="predicted"/>
<dbReference type="InterPro" id="IPR004111">
    <property type="entry name" value="Repressor_TetR_C"/>
</dbReference>
<organism evidence="7 8">
    <name type="scientific">Cohnella soli</name>
    <dbReference type="NCBI Taxonomy" id="425005"/>
    <lineage>
        <taxon>Bacteria</taxon>
        <taxon>Bacillati</taxon>
        <taxon>Bacillota</taxon>
        <taxon>Bacilli</taxon>
        <taxon>Bacillales</taxon>
        <taxon>Paenibacillaceae</taxon>
        <taxon>Cohnella</taxon>
    </lineage>
</organism>
<dbReference type="InterPro" id="IPR009057">
    <property type="entry name" value="Homeodomain-like_sf"/>
</dbReference>
<reference evidence="8" key="1">
    <citation type="journal article" date="2019" name="Int. J. Syst. Evol. Microbiol.">
        <title>The Global Catalogue of Microorganisms (GCM) 10K type strain sequencing project: providing services to taxonomists for standard genome sequencing and annotation.</title>
        <authorList>
            <consortium name="The Broad Institute Genomics Platform"/>
            <consortium name="The Broad Institute Genome Sequencing Center for Infectious Disease"/>
            <person name="Wu L."/>
            <person name="Ma J."/>
        </authorList>
    </citation>
    <scope>NUCLEOTIDE SEQUENCE [LARGE SCALE GENOMIC DNA]</scope>
    <source>
        <strain evidence="8">CGMCC 1.18575</strain>
    </source>
</reference>
<dbReference type="InterPro" id="IPR001647">
    <property type="entry name" value="HTH_TetR"/>
</dbReference>
<dbReference type="Gene3D" id="1.10.10.60">
    <property type="entry name" value="Homeodomain-like"/>
    <property type="match status" value="1"/>
</dbReference>
<dbReference type="InterPro" id="IPR050109">
    <property type="entry name" value="HTH-type_TetR-like_transc_reg"/>
</dbReference>
<sequence length="242" mass="28186">MKEVRVMARRRTTRVSNALIVEDPIHIPLDQARILETALQLLNEMGLRELSMRKIADKLQVKTASLYYHVKDREQLMQLLLDRICREMVWPEAGLPWQDQIYQWAGQFRKVLLSHRGAVELFSQTIASGYERLTQIEKLYQLLVSAGFADLQVPWIASMLKNYVLGFVAEEDQLQSIAKDQDVSYEEMGEQVDQFFRQLPEEQFPNMIRLATYTTKTNWENEFHFGLSVLIDGFSVKLMPGN</sequence>
<protein>
    <submittedName>
        <fullName evidence="7">TetR/AcrR family transcriptional regulator C-terminal domain-containing protein</fullName>
    </submittedName>
</protein>
<evidence type="ECO:0000313" key="7">
    <source>
        <dbReference type="EMBL" id="MFC5407087.1"/>
    </source>
</evidence>
<evidence type="ECO:0000259" key="6">
    <source>
        <dbReference type="PROSITE" id="PS50977"/>
    </source>
</evidence>
<name>A0ABW0I3M1_9BACL</name>
<dbReference type="PROSITE" id="PS50977">
    <property type="entry name" value="HTH_TETR_2"/>
    <property type="match status" value="1"/>
</dbReference>
<evidence type="ECO:0000256" key="4">
    <source>
        <dbReference type="ARBA" id="ARBA00023163"/>
    </source>
</evidence>
<dbReference type="Pfam" id="PF02909">
    <property type="entry name" value="TetR_C_1"/>
    <property type="match status" value="1"/>
</dbReference>
<dbReference type="SUPFAM" id="SSF46689">
    <property type="entry name" value="Homeodomain-like"/>
    <property type="match status" value="1"/>
</dbReference>
<evidence type="ECO:0000256" key="2">
    <source>
        <dbReference type="ARBA" id="ARBA00023015"/>
    </source>
</evidence>
<dbReference type="SUPFAM" id="SSF48498">
    <property type="entry name" value="Tetracyclin repressor-like, C-terminal domain"/>
    <property type="match status" value="1"/>
</dbReference>
<evidence type="ECO:0000256" key="3">
    <source>
        <dbReference type="ARBA" id="ARBA00023125"/>
    </source>
</evidence>
<keyword evidence="1" id="KW-0678">Repressor</keyword>
<gene>
    <name evidence="7" type="ORF">ACFPOF_30545</name>
</gene>
<dbReference type="PRINTS" id="PR00455">
    <property type="entry name" value="HTHTETR"/>
</dbReference>